<dbReference type="InterPro" id="IPR017956">
    <property type="entry name" value="AT_hook_DNA-bd_motif"/>
</dbReference>
<feature type="compositionally biased region" description="Acidic residues" evidence="5">
    <location>
        <begin position="479"/>
        <end position="522"/>
    </location>
</feature>
<feature type="compositionally biased region" description="Basic and acidic residues" evidence="5">
    <location>
        <begin position="77"/>
        <end position="91"/>
    </location>
</feature>
<dbReference type="SMART" id="SM00249">
    <property type="entry name" value="PHD"/>
    <property type="match status" value="2"/>
</dbReference>
<keyword evidence="8" id="KW-1185">Reference proteome</keyword>
<accession>A0ABD3SAY6</accession>
<dbReference type="CDD" id="cd15541">
    <property type="entry name" value="PHD_TIF1_like"/>
    <property type="match status" value="1"/>
</dbReference>
<gene>
    <name evidence="7" type="ORF">ACHAXA_006075</name>
</gene>
<dbReference type="InterPro" id="IPR019787">
    <property type="entry name" value="Znf_PHD-finger"/>
</dbReference>
<dbReference type="Pfam" id="PF00628">
    <property type="entry name" value="PHD"/>
    <property type="match status" value="1"/>
</dbReference>
<feature type="region of interest" description="Disordered" evidence="5">
    <location>
        <begin position="1554"/>
        <end position="1574"/>
    </location>
</feature>
<keyword evidence="1" id="KW-0479">Metal-binding</keyword>
<dbReference type="PROSITE" id="PS01359">
    <property type="entry name" value="ZF_PHD_1"/>
    <property type="match status" value="1"/>
</dbReference>
<dbReference type="SUPFAM" id="SSF57903">
    <property type="entry name" value="FYVE/PHD zinc finger"/>
    <property type="match status" value="2"/>
</dbReference>
<feature type="compositionally biased region" description="Basic and acidic residues" evidence="5">
    <location>
        <begin position="1184"/>
        <end position="1195"/>
    </location>
</feature>
<evidence type="ECO:0000313" key="8">
    <source>
        <dbReference type="Proteomes" id="UP001530377"/>
    </source>
</evidence>
<dbReference type="InterPro" id="IPR042163">
    <property type="entry name" value="PHF12"/>
</dbReference>
<feature type="region of interest" description="Disordered" evidence="5">
    <location>
        <begin position="1451"/>
        <end position="1477"/>
    </location>
</feature>
<feature type="compositionally biased region" description="Basic and acidic residues" evidence="5">
    <location>
        <begin position="959"/>
        <end position="969"/>
    </location>
</feature>
<reference evidence="7 8" key="1">
    <citation type="submission" date="2024-10" db="EMBL/GenBank/DDBJ databases">
        <title>Updated reference genomes for cyclostephanoid diatoms.</title>
        <authorList>
            <person name="Roberts W.R."/>
            <person name="Alverson A.J."/>
        </authorList>
    </citation>
    <scope>NUCLEOTIDE SEQUENCE [LARGE SCALE GENOMIC DNA]</scope>
    <source>
        <strain evidence="7 8">AJA228-03</strain>
    </source>
</reference>
<feature type="domain" description="PHD-type" evidence="6">
    <location>
        <begin position="1277"/>
        <end position="1330"/>
    </location>
</feature>
<dbReference type="PANTHER" id="PTHR46309">
    <property type="entry name" value="PHD FINGER PROTEIN 12"/>
    <property type="match status" value="1"/>
</dbReference>
<dbReference type="Gene3D" id="3.30.40.10">
    <property type="entry name" value="Zinc/RING finger domain, C3HC4 (zinc finger)"/>
    <property type="match status" value="2"/>
</dbReference>
<evidence type="ECO:0000259" key="6">
    <source>
        <dbReference type="PROSITE" id="PS50016"/>
    </source>
</evidence>
<feature type="region of interest" description="Disordered" evidence="5">
    <location>
        <begin position="1342"/>
        <end position="1389"/>
    </location>
</feature>
<dbReference type="PROSITE" id="PS50016">
    <property type="entry name" value="ZF_PHD_2"/>
    <property type="match status" value="2"/>
</dbReference>
<dbReference type="SMART" id="SM00384">
    <property type="entry name" value="AT_hook"/>
    <property type="match status" value="8"/>
</dbReference>
<comment type="caution">
    <text evidence="7">The sequence shown here is derived from an EMBL/GenBank/DDBJ whole genome shotgun (WGS) entry which is preliminary data.</text>
</comment>
<organism evidence="7 8">
    <name type="scientific">Cyclostephanos tholiformis</name>
    <dbReference type="NCBI Taxonomy" id="382380"/>
    <lineage>
        <taxon>Eukaryota</taxon>
        <taxon>Sar</taxon>
        <taxon>Stramenopiles</taxon>
        <taxon>Ochrophyta</taxon>
        <taxon>Bacillariophyta</taxon>
        <taxon>Coscinodiscophyceae</taxon>
        <taxon>Thalassiosirophycidae</taxon>
        <taxon>Stephanodiscales</taxon>
        <taxon>Stephanodiscaceae</taxon>
        <taxon>Cyclostephanos</taxon>
    </lineage>
</organism>
<evidence type="ECO:0000256" key="2">
    <source>
        <dbReference type="ARBA" id="ARBA00022771"/>
    </source>
</evidence>
<dbReference type="PANTHER" id="PTHR46309:SF1">
    <property type="entry name" value="PHD FINGER PROTEIN 12"/>
    <property type="match status" value="1"/>
</dbReference>
<evidence type="ECO:0000256" key="3">
    <source>
        <dbReference type="ARBA" id="ARBA00022833"/>
    </source>
</evidence>
<feature type="compositionally biased region" description="Basic residues" evidence="5">
    <location>
        <begin position="635"/>
        <end position="644"/>
    </location>
</feature>
<dbReference type="InterPro" id="IPR001965">
    <property type="entry name" value="Znf_PHD"/>
</dbReference>
<dbReference type="InterPro" id="IPR011011">
    <property type="entry name" value="Znf_FYVE_PHD"/>
</dbReference>
<feature type="region of interest" description="Disordered" evidence="5">
    <location>
        <begin position="458"/>
        <end position="531"/>
    </location>
</feature>
<proteinExistence type="predicted"/>
<evidence type="ECO:0000256" key="5">
    <source>
        <dbReference type="SAM" id="MobiDB-lite"/>
    </source>
</evidence>
<dbReference type="InterPro" id="IPR013083">
    <property type="entry name" value="Znf_RING/FYVE/PHD"/>
</dbReference>
<dbReference type="EMBL" id="JALLPB020000088">
    <property type="protein sequence ID" value="KAL3821655.1"/>
    <property type="molecule type" value="Genomic_DNA"/>
</dbReference>
<feature type="compositionally biased region" description="Basic residues" evidence="5">
    <location>
        <begin position="269"/>
        <end position="278"/>
    </location>
</feature>
<feature type="region of interest" description="Disordered" evidence="5">
    <location>
        <begin position="61"/>
        <end position="100"/>
    </location>
</feature>
<feature type="domain" description="PHD-type" evidence="6">
    <location>
        <begin position="292"/>
        <end position="339"/>
    </location>
</feature>
<feature type="compositionally biased region" description="Polar residues" evidence="5">
    <location>
        <begin position="889"/>
        <end position="906"/>
    </location>
</feature>
<keyword evidence="2 4" id="KW-0863">Zinc-finger</keyword>
<evidence type="ECO:0000256" key="1">
    <source>
        <dbReference type="ARBA" id="ARBA00022723"/>
    </source>
</evidence>
<feature type="compositionally biased region" description="Low complexity" evidence="5">
    <location>
        <begin position="715"/>
        <end position="737"/>
    </location>
</feature>
<feature type="compositionally biased region" description="Low complexity" evidence="5">
    <location>
        <begin position="1205"/>
        <end position="1229"/>
    </location>
</feature>
<keyword evidence="3" id="KW-0862">Zinc</keyword>
<feature type="region of interest" description="Disordered" evidence="5">
    <location>
        <begin position="686"/>
        <end position="993"/>
    </location>
</feature>
<dbReference type="GO" id="GO:0008270">
    <property type="term" value="F:zinc ion binding"/>
    <property type="evidence" value="ECO:0007669"/>
    <property type="project" value="UniProtKB-KW"/>
</dbReference>
<feature type="region of interest" description="Disordered" evidence="5">
    <location>
        <begin position="163"/>
        <end position="279"/>
    </location>
</feature>
<feature type="compositionally biased region" description="Polar residues" evidence="5">
    <location>
        <begin position="814"/>
        <end position="824"/>
    </location>
</feature>
<feature type="region of interest" description="Disordered" evidence="5">
    <location>
        <begin position="628"/>
        <end position="674"/>
    </location>
</feature>
<dbReference type="InterPro" id="IPR019786">
    <property type="entry name" value="Zinc_finger_PHD-type_CS"/>
</dbReference>
<feature type="compositionally biased region" description="Acidic residues" evidence="5">
    <location>
        <begin position="199"/>
        <end position="237"/>
    </location>
</feature>
<evidence type="ECO:0000256" key="4">
    <source>
        <dbReference type="PROSITE-ProRule" id="PRU00146"/>
    </source>
</evidence>
<evidence type="ECO:0000313" key="7">
    <source>
        <dbReference type="EMBL" id="KAL3821655.1"/>
    </source>
</evidence>
<protein>
    <recommendedName>
        <fullName evidence="6">PHD-type domain-containing protein</fullName>
    </recommendedName>
</protein>
<feature type="compositionally biased region" description="Basic residues" evidence="5">
    <location>
        <begin position="247"/>
        <end position="256"/>
    </location>
</feature>
<feature type="region of interest" description="Disordered" evidence="5">
    <location>
        <begin position="1183"/>
        <end position="1246"/>
    </location>
</feature>
<feature type="region of interest" description="Disordered" evidence="5">
    <location>
        <begin position="586"/>
        <end position="609"/>
    </location>
</feature>
<sequence length="1657" mass="180442">MPKTPDSGGIPLPPSWPPFNRDMWDDRAHCLLESLSRMGHEDEDYASVPAAINMSKGSLARAAKGRQESSIGIAKRLGGDKDGVTKERHGDEEEEEVDVETRLRVKPTRVLKTYEQRRKFIAKAMDMHRRTIGGGRSGRRGRAECVSFFRRVLEILDEQYEEALGAEGVGDDIDDEGSPRAIKGRYVKSEEYGEPSSSSEEDEEESSEEEEGGGEEEEEEEDDEEDEEEGADDDMEEVKDVTPEQKKKQRKGPGRPRKNESASSLAPPKKPKVPKPKPRVVLTEQDFFDQHNDLCEVCNQPGEVLCCATCNLVFHVDCARPKLKEEPPDDWNCAYCWAAGVMGGKKDGKERRKAAQACREMERMRKDIKERDRKRAGGEIIEVESGFEGSEDDGDKNLAVVDTSGGASGDGVRVSVEEAALSGCRKCVKELATGMKTRKTHDDFCPRKWRSVGKPVYASPTAGVSSPTAVATAKREEVSATDEENVDDEGVEAEVKEEEEDLDDEDEEEERDNDVEEEEEEQTGLRDGGMVPLEVSAAAGCIKCLKELKTGEKTRKVHADICPRKYRGAYMLRTPADMPSMCSHTPGPAMEVDTEAKDDTNATKSDVAEAPEDVMSNFFAASVFPVPDAEEPPLKRRKVGRPPSRKSSDRVPGRPPAAEHPTSPMDGPAPLKEGAAAGCFKCKKELATGVKTRKTHSDDCPRKWRAAGVPPEGTPSPASAAATKARQEQQQLEQQKQAASGCKVPGGGGLQQEKGATTEDAMSPPRKLPGRPGRPPKLSYMSIPAQAVNTVTSATAMPPLKLPGRPGRPRKSSIESADTDSTAATIPPLKLPGRPGRPRKSSIESAPAETVNNPQAEVADTDSFATTLSPLKLPGRPGRPRKLPIESSPAETVNAPQAEVANTDSSAAAEPPLKSPGRPGKPPKVPGTSSPAEAVDALQAELADTDSSAAAEPPLKSPGRPDRPAETVHTDPLTGIVSDSFKRRGKRTRLEMTNSSAISTNTSTSITAAVDADAAAAAAAEQEEELVAVAAIGDLAKATAKEHEKNHPSDGSLKSKVYAKGADEYAMTLRGGGGAGEVTSKFDLREDVMTVDVPSSSAVLSSASTTVRDKNTGITCVVVKSIENKAQMMWPPVKIEAEVLVPKCKLESHEVYSLSTLGDGHEPVSVPDWRSDVDGTTGIICGEAAKKEGGPEHIRGGGRPKVENSASPAPGTPASTSAPRRGRPPTKQTKGGGTPKKNAKRAPIKKETNDNIAGVGVLNRKPGSLFDCSACLDIGKIKICCYCACRLCFNKFGKEQTILCDKCDQEYHTFCLGLDKIPDAEWECPACIDYAEKKVLLEQRKKEREAKRKVEEERRKEEEAKKEMAAAKRRAANIERKKKEDEKRRIADDQKKLFSEKRKSKELELRAQGLWQEKAPSPISMSVMHKRGPGRPPKAETMARMQAQFVQQHHHRAVANEHPVKRGRGRPRKDGSLPMPRKLPIKSEISMANLYFDNSDSNVERSRSGRKIQRTVFHDEMDGGGQMKRPRSDEHGGVAASASRQASMYLAKRSAAAAAKNGLTPASSKKEPRRKPGARECMQMSRKFSTTVIDQKYFDVLMDYSKRAKVDHLIRMRERMDEHSRFLEAQLAGLEALVKEKGEWTGKVPAARSKADSELAA</sequence>
<name>A0ABD3SAY6_9STRA</name>
<dbReference type="Proteomes" id="UP001530377">
    <property type="component" value="Unassembled WGS sequence"/>
</dbReference>